<proteinExistence type="predicted"/>
<organism evidence="1 2">
    <name type="scientific">Fusobacterium mortiferum</name>
    <dbReference type="NCBI Taxonomy" id="850"/>
    <lineage>
        <taxon>Bacteria</taxon>
        <taxon>Fusobacteriati</taxon>
        <taxon>Fusobacteriota</taxon>
        <taxon>Fusobacteriia</taxon>
        <taxon>Fusobacteriales</taxon>
        <taxon>Fusobacteriaceae</taxon>
        <taxon>Fusobacterium</taxon>
    </lineage>
</organism>
<dbReference type="RefSeq" id="WP_204716936.1">
    <property type="nucleotide sequence ID" value="NZ_JACJLT010000298.1"/>
</dbReference>
<dbReference type="EMBL" id="JACJLT010000298">
    <property type="protein sequence ID" value="MBM6876332.1"/>
    <property type="molecule type" value="Genomic_DNA"/>
</dbReference>
<evidence type="ECO:0000313" key="2">
    <source>
        <dbReference type="Proteomes" id="UP000728968"/>
    </source>
</evidence>
<protein>
    <submittedName>
        <fullName evidence="1">Phage Gp37/Gp68 family protein</fullName>
    </submittedName>
</protein>
<reference evidence="1 2" key="1">
    <citation type="journal article" date="2021" name="Sci. Rep.">
        <title>The distribution of antibiotic resistance genes in chicken gut microbiota commensals.</title>
        <authorList>
            <person name="Juricova H."/>
            <person name="Matiasovicova J."/>
            <person name="Kubasova T."/>
            <person name="Cejkova D."/>
            <person name="Rychlik I."/>
        </authorList>
    </citation>
    <scope>NUCLEOTIDE SEQUENCE [LARGE SCALE GENOMIC DNA]</scope>
    <source>
        <strain evidence="1 2">An425</strain>
    </source>
</reference>
<feature type="non-terminal residue" evidence="1">
    <location>
        <position position="213"/>
    </location>
</feature>
<dbReference type="Proteomes" id="UP000728968">
    <property type="component" value="Unassembled WGS sequence"/>
</dbReference>
<sequence length="213" mass="25173">MSKSKIEWTEETWNPITGCTPISEGCKNCYAKKMAKRLQAMGNKRYENGFLPTFHEELLEKPFHWKKPRMIFVNSMSDIFHEDIKDEDIEKIFKVMNLAKEHTFQVLTKRSERMVEISKKLTFTKNIWVGVTVENTKAFKRIEDLLKINCYIKFLSCEPLLEDLKNLKLKGIDWVIVGGESGHSAREIKKEWVEIILKICREEKVSFFFKQWG</sequence>
<gene>
    <name evidence="1" type="ORF">H6A04_11915</name>
</gene>
<comment type="caution">
    <text evidence="1">The sequence shown here is derived from an EMBL/GenBank/DDBJ whole genome shotgun (WGS) entry which is preliminary data.</text>
</comment>
<keyword evidence="2" id="KW-1185">Reference proteome</keyword>
<accession>A0ABS2G646</accession>
<dbReference type="Pfam" id="PF07505">
    <property type="entry name" value="DUF5131"/>
    <property type="match status" value="1"/>
</dbReference>
<dbReference type="InterPro" id="IPR011101">
    <property type="entry name" value="DUF5131"/>
</dbReference>
<evidence type="ECO:0000313" key="1">
    <source>
        <dbReference type="EMBL" id="MBM6876332.1"/>
    </source>
</evidence>
<name>A0ABS2G646_FUSMR</name>